<dbReference type="OrthoDB" id="270167at2759"/>
<dbReference type="Gene3D" id="3.40.250.10">
    <property type="entry name" value="Rhodanese-like domain"/>
    <property type="match status" value="2"/>
</dbReference>
<dbReference type="EMBL" id="CADEPM010000001">
    <property type="protein sequence ID" value="CAB3397157.1"/>
    <property type="molecule type" value="Genomic_DNA"/>
</dbReference>
<dbReference type="PROSITE" id="PS00380">
    <property type="entry name" value="RHODANESE_1"/>
    <property type="match status" value="1"/>
</dbReference>
<dbReference type="InterPro" id="IPR001307">
    <property type="entry name" value="Thiosulphate_STrfase_CS"/>
</dbReference>
<name>A0A8S1EBY1_9PELO</name>
<dbReference type="InterPro" id="IPR045078">
    <property type="entry name" value="TST/MPST-like"/>
</dbReference>
<comment type="caution">
    <text evidence="4">The sequence shown here is derived from an EMBL/GenBank/DDBJ whole genome shotgun (WGS) entry which is preliminary data.</text>
</comment>
<feature type="domain" description="Rhodanese" evidence="3">
    <location>
        <begin position="183"/>
        <end position="299"/>
    </location>
</feature>
<protein>
    <recommendedName>
        <fullName evidence="3">Rhodanese domain-containing protein</fullName>
    </recommendedName>
</protein>
<dbReference type="InterPro" id="IPR001763">
    <property type="entry name" value="Rhodanese-like_dom"/>
</dbReference>
<keyword evidence="5" id="KW-1185">Reference proteome</keyword>
<evidence type="ECO:0000256" key="1">
    <source>
        <dbReference type="ARBA" id="ARBA00022679"/>
    </source>
</evidence>
<dbReference type="PROSITE" id="PS50206">
    <property type="entry name" value="RHODANESE_3"/>
    <property type="match status" value="2"/>
</dbReference>
<dbReference type="SMART" id="SM00450">
    <property type="entry name" value="RHOD"/>
    <property type="match status" value="2"/>
</dbReference>
<keyword evidence="2" id="KW-0677">Repeat</keyword>
<feature type="domain" description="Rhodanese" evidence="3">
    <location>
        <begin position="15"/>
        <end position="153"/>
    </location>
</feature>
<reference evidence="4 5" key="1">
    <citation type="submission" date="2020-04" db="EMBL/GenBank/DDBJ databases">
        <authorList>
            <person name="Laetsch R D."/>
            <person name="Stevens L."/>
            <person name="Kumar S."/>
            <person name="Blaxter L. M."/>
        </authorList>
    </citation>
    <scope>NUCLEOTIDE SEQUENCE [LARGE SCALE GENOMIC DNA]</scope>
</reference>
<accession>A0A8S1EBY1</accession>
<dbReference type="InterPro" id="IPR036873">
    <property type="entry name" value="Rhodanese-like_dom_sf"/>
</dbReference>
<dbReference type="CDD" id="cd01448">
    <property type="entry name" value="TST_Repeat_1"/>
    <property type="match status" value="1"/>
</dbReference>
<evidence type="ECO:0000313" key="5">
    <source>
        <dbReference type="Proteomes" id="UP000494206"/>
    </source>
</evidence>
<evidence type="ECO:0000259" key="3">
    <source>
        <dbReference type="PROSITE" id="PS50206"/>
    </source>
</evidence>
<gene>
    <name evidence="4" type="ORF">CBOVIS_LOCUS617</name>
</gene>
<dbReference type="Proteomes" id="UP000494206">
    <property type="component" value="Unassembled WGS sequence"/>
</dbReference>
<evidence type="ECO:0000256" key="2">
    <source>
        <dbReference type="ARBA" id="ARBA00022737"/>
    </source>
</evidence>
<organism evidence="4 5">
    <name type="scientific">Caenorhabditis bovis</name>
    <dbReference type="NCBI Taxonomy" id="2654633"/>
    <lineage>
        <taxon>Eukaryota</taxon>
        <taxon>Metazoa</taxon>
        <taxon>Ecdysozoa</taxon>
        <taxon>Nematoda</taxon>
        <taxon>Chromadorea</taxon>
        <taxon>Rhabditida</taxon>
        <taxon>Rhabditina</taxon>
        <taxon>Rhabditomorpha</taxon>
        <taxon>Rhabditoidea</taxon>
        <taxon>Rhabditidae</taxon>
        <taxon>Peloderinae</taxon>
        <taxon>Caenorhabditis</taxon>
    </lineage>
</organism>
<dbReference type="GO" id="GO:0005739">
    <property type="term" value="C:mitochondrion"/>
    <property type="evidence" value="ECO:0007669"/>
    <property type="project" value="TreeGrafter"/>
</dbReference>
<dbReference type="SUPFAM" id="SSF52821">
    <property type="entry name" value="Rhodanese/Cell cycle control phosphatase"/>
    <property type="match status" value="2"/>
</dbReference>
<dbReference type="GO" id="GO:0004792">
    <property type="term" value="F:thiosulfate-cyanide sulfurtransferase activity"/>
    <property type="evidence" value="ECO:0007669"/>
    <property type="project" value="InterPro"/>
</dbReference>
<evidence type="ECO:0000313" key="4">
    <source>
        <dbReference type="EMBL" id="CAB3397157.1"/>
    </source>
</evidence>
<keyword evidence="1" id="KW-0808">Transferase</keyword>
<dbReference type="Pfam" id="PF00581">
    <property type="entry name" value="Rhodanese"/>
    <property type="match status" value="2"/>
</dbReference>
<dbReference type="PANTHER" id="PTHR11364:SF27">
    <property type="entry name" value="SULFURTRANSFERASE"/>
    <property type="match status" value="1"/>
</dbReference>
<dbReference type="PANTHER" id="PTHR11364">
    <property type="entry name" value="THIOSULFATE SULFERTANSFERASE"/>
    <property type="match status" value="1"/>
</dbReference>
<sequence>MGHPDIVSVQWLKEHFKKVKILDATETIKPMPNVDEFEAKYYGNFELLQKDFVEDEYLKEHIPGAVHFNFDIAYCPTTFKRYGLYNANIFEKYAQLLGINQNDHLVIYSRGPLAGCLFASRVYWTFKVYGFHKVSILNGGLSAWKNDGGEVTSGEEHVPRGDFKAESINLELLERFEKIPFKNLDDVQFVDVRTPAQYCGEEPLTKTYPKSIAKGSHVPKSKNLPAGKFFDANGFKSKDEIRRIVDDAGIKTSHPIILSCNGGVQASAVFAALQHCGILAKVYNGSMSELASRAPHLVNGRLH</sequence>
<dbReference type="AlphaFoldDB" id="A0A8S1EBY1"/>
<dbReference type="CDD" id="cd01449">
    <property type="entry name" value="TST_Repeat_2"/>
    <property type="match status" value="1"/>
</dbReference>
<proteinExistence type="predicted"/>